<dbReference type="EMBL" id="CP095053">
    <property type="protein sequence ID" value="UOR03873.1"/>
    <property type="molecule type" value="Genomic_DNA"/>
</dbReference>
<reference evidence="1 2" key="1">
    <citation type="submission" date="2022-04" db="EMBL/GenBank/DDBJ databases">
        <title>Hymenobacter sp. isolated from the air.</title>
        <authorList>
            <person name="Won M."/>
            <person name="Lee C.-M."/>
            <person name="Woen H.-Y."/>
            <person name="Kwon S.-W."/>
        </authorList>
    </citation>
    <scope>NUCLEOTIDE SEQUENCE [LARGE SCALE GENOMIC DNA]</scope>
    <source>
        <strain evidence="2">5413 J-13</strain>
    </source>
</reference>
<dbReference type="AlphaFoldDB" id="A0A8T9ST19"/>
<dbReference type="KEGG" id="haei:MUN82_13050"/>
<keyword evidence="2" id="KW-1185">Reference proteome</keyword>
<evidence type="ECO:0000313" key="1">
    <source>
        <dbReference type="EMBL" id="UOR03873.1"/>
    </source>
</evidence>
<dbReference type="Pfam" id="PF11185">
    <property type="entry name" value="DUF2971"/>
    <property type="match status" value="1"/>
</dbReference>
<proteinExistence type="predicted"/>
<name>A0A8T9ST19_9BACT</name>
<sequence length="338" mass="40389">MEQVSKIPDGKKLFHYSTPPGLLGMLESKCLWFSNIHYLNDSREYYYIFDLLKRVLEEGYHAIVPQKYLSVIKEKERTRNNYDEPAWLYETDTDYWTNINMILPVFSFSLTEKKDILSQWRGYCPDGGYSFSFDSEQLNDMMREYRLEIKKCLYDDTEQRKFIRDEVIGVTPENYVLAFTDQTPFGLPPALDSMKYMYARASRYAPLFKHYKFKEEREWRIIKDYNKDFSERILMDQNPALELDIVEKRIDIKFRYGKNTIIPYLQIPFLKYNEKGETVLDEYNNKIKTHIKIPELVIGPGPQKELNEQACKTMLNMRIDGREGNTKIVQSKVPYRNW</sequence>
<evidence type="ECO:0000313" key="2">
    <source>
        <dbReference type="Proteomes" id="UP000829925"/>
    </source>
</evidence>
<dbReference type="Proteomes" id="UP000829925">
    <property type="component" value="Chromosome"/>
</dbReference>
<dbReference type="InterPro" id="IPR021352">
    <property type="entry name" value="DUF2971"/>
</dbReference>
<accession>A0A8T9ST19</accession>
<gene>
    <name evidence="1" type="ORF">MUN82_13050</name>
</gene>
<organism evidence="1 2">
    <name type="scientific">Hymenobacter aerilatus</name>
    <dbReference type="NCBI Taxonomy" id="2932251"/>
    <lineage>
        <taxon>Bacteria</taxon>
        <taxon>Pseudomonadati</taxon>
        <taxon>Bacteroidota</taxon>
        <taxon>Cytophagia</taxon>
        <taxon>Cytophagales</taxon>
        <taxon>Hymenobacteraceae</taxon>
        <taxon>Hymenobacter</taxon>
    </lineage>
</organism>
<protein>
    <submittedName>
        <fullName evidence="1">DUF2971 domain-containing protein</fullName>
    </submittedName>
</protein>
<dbReference type="RefSeq" id="WP_245091071.1">
    <property type="nucleotide sequence ID" value="NZ_CP095053.1"/>
</dbReference>